<keyword evidence="1" id="KW-0732">Signal</keyword>
<accession>I3CJD3</accession>
<organism evidence="4 5">
    <name type="scientific">Beggiatoa alba B18LD</name>
    <dbReference type="NCBI Taxonomy" id="395493"/>
    <lineage>
        <taxon>Bacteria</taxon>
        <taxon>Pseudomonadati</taxon>
        <taxon>Pseudomonadota</taxon>
        <taxon>Gammaproteobacteria</taxon>
        <taxon>Thiotrichales</taxon>
        <taxon>Thiotrichaceae</taxon>
        <taxon>Beggiatoa</taxon>
    </lineage>
</organism>
<gene>
    <name evidence="4" type="ORF">BegalDRAFT_2898</name>
</gene>
<dbReference type="eggNOG" id="COG1262">
    <property type="taxonomic scope" value="Bacteria"/>
</dbReference>
<dbReference type="InterPro" id="IPR005532">
    <property type="entry name" value="SUMF_dom"/>
</dbReference>
<dbReference type="EMBL" id="JH600070">
    <property type="protein sequence ID" value="EIJ43726.1"/>
    <property type="molecule type" value="Genomic_DNA"/>
</dbReference>
<dbReference type="InterPro" id="IPR013229">
    <property type="entry name" value="PEGA"/>
</dbReference>
<dbReference type="InterPro" id="IPR016187">
    <property type="entry name" value="CTDL_fold"/>
</dbReference>
<dbReference type="InterPro" id="IPR051043">
    <property type="entry name" value="Sulfatase_Mod_Factor_Kinase"/>
</dbReference>
<dbReference type="STRING" id="395493.BegalDRAFT_2898"/>
<dbReference type="PANTHER" id="PTHR23150:SF35">
    <property type="entry name" value="BLL6746 PROTEIN"/>
    <property type="match status" value="1"/>
</dbReference>
<keyword evidence="5" id="KW-1185">Reference proteome</keyword>
<dbReference type="Pfam" id="PF03781">
    <property type="entry name" value="FGE-sulfatase"/>
    <property type="match status" value="1"/>
</dbReference>
<feature type="domain" description="PEGA" evidence="3">
    <location>
        <begin position="21"/>
        <end position="86"/>
    </location>
</feature>
<sequence>MKWLSMSLLFLPLLTFAEQTGFLVIKTDPEIADIFVDGEFKANSSKVIVEVPAGSHDIKVTQGNRTTVLKNIKISAGTTVIKELKLNAPVIVNDLADSKVFRDVLAENGSPCDFCPEMVWIPAGTFKMGSNTNKWNEDWDQKPAHDVNIRDLLAIGIYEITFEQYDYFANATGRQTPSDNNWGRYKHPVINVSWDDATAYAAWLSQVTGYQYRLPTEAEWEYVARAGTMTNFWWGNDLLGKANCYGNNNKTLPIGSFNANKFGLYDTVGNVWEWTCSEYDKRAYETNSSTAHLKCSQQSGSKVLRGGSWNSNKNGCRVTYRLNKDSTNKDNMTGFRVVRLAD</sequence>
<evidence type="ECO:0000256" key="1">
    <source>
        <dbReference type="SAM" id="SignalP"/>
    </source>
</evidence>
<reference evidence="4 5" key="1">
    <citation type="submission" date="2011-11" db="EMBL/GenBank/DDBJ databases">
        <title>Improved High-Quality Draft sequence of Beggiatoa alba B18lD.</title>
        <authorList>
            <consortium name="US DOE Joint Genome Institute"/>
            <person name="Lucas S."/>
            <person name="Han J."/>
            <person name="Lapidus A."/>
            <person name="Cheng J.-F."/>
            <person name="Goodwin L."/>
            <person name="Pitluck S."/>
            <person name="Peters L."/>
            <person name="Mikhailova N."/>
            <person name="Held B."/>
            <person name="Detter J.C."/>
            <person name="Han C."/>
            <person name="Tapia R."/>
            <person name="Land M."/>
            <person name="Hauser L."/>
            <person name="Kyrpides N."/>
            <person name="Ivanova N."/>
            <person name="Pagani I."/>
            <person name="Samuel K."/>
            <person name="Teske A."/>
            <person name="Mueller J."/>
            <person name="Woyke T."/>
        </authorList>
    </citation>
    <scope>NUCLEOTIDE SEQUENCE [LARGE SCALE GENOMIC DNA]</scope>
    <source>
        <strain evidence="4 5">B18LD</strain>
    </source>
</reference>
<evidence type="ECO:0008006" key="6">
    <source>
        <dbReference type="Google" id="ProtNLM"/>
    </source>
</evidence>
<feature type="domain" description="Sulfatase-modifying factor enzyme-like" evidence="2">
    <location>
        <begin position="115"/>
        <end position="339"/>
    </location>
</feature>
<dbReference type="HOGENOM" id="CLU_012431_2_3_6"/>
<evidence type="ECO:0000313" key="5">
    <source>
        <dbReference type="Proteomes" id="UP000005744"/>
    </source>
</evidence>
<dbReference type="Pfam" id="PF08308">
    <property type="entry name" value="PEGA"/>
    <property type="match status" value="1"/>
</dbReference>
<feature type="chain" id="PRO_5003669583" description="Sulfatase-modifying factor enzyme domain-containing protein" evidence="1">
    <location>
        <begin position="18"/>
        <end position="342"/>
    </location>
</feature>
<dbReference type="InterPro" id="IPR042095">
    <property type="entry name" value="SUMF_sf"/>
</dbReference>
<feature type="signal peptide" evidence="1">
    <location>
        <begin position="1"/>
        <end position="17"/>
    </location>
</feature>
<dbReference type="GO" id="GO:0120147">
    <property type="term" value="F:formylglycine-generating oxidase activity"/>
    <property type="evidence" value="ECO:0007669"/>
    <property type="project" value="TreeGrafter"/>
</dbReference>
<name>I3CJD3_9GAMM</name>
<dbReference type="Gene3D" id="3.90.1580.10">
    <property type="entry name" value="paralog of FGE (formylglycine-generating enzyme)"/>
    <property type="match status" value="1"/>
</dbReference>
<dbReference type="AlphaFoldDB" id="I3CJD3"/>
<dbReference type="Proteomes" id="UP000005744">
    <property type="component" value="Unassembled WGS sequence"/>
</dbReference>
<dbReference type="PANTHER" id="PTHR23150">
    <property type="entry name" value="SULFATASE MODIFYING FACTOR 1, 2"/>
    <property type="match status" value="1"/>
</dbReference>
<evidence type="ECO:0000259" key="3">
    <source>
        <dbReference type="Pfam" id="PF08308"/>
    </source>
</evidence>
<dbReference type="RefSeq" id="WP_002691161.1">
    <property type="nucleotide sequence ID" value="NZ_JH600070.1"/>
</dbReference>
<proteinExistence type="predicted"/>
<evidence type="ECO:0000313" key="4">
    <source>
        <dbReference type="EMBL" id="EIJ43726.1"/>
    </source>
</evidence>
<evidence type="ECO:0000259" key="2">
    <source>
        <dbReference type="Pfam" id="PF03781"/>
    </source>
</evidence>
<dbReference type="SUPFAM" id="SSF56436">
    <property type="entry name" value="C-type lectin-like"/>
    <property type="match status" value="1"/>
</dbReference>
<dbReference type="OrthoDB" id="9768004at2"/>
<protein>
    <recommendedName>
        <fullName evidence="6">Sulfatase-modifying factor enzyme domain-containing protein</fullName>
    </recommendedName>
</protein>